<reference evidence="1 2" key="1">
    <citation type="submission" date="2019-01" db="EMBL/GenBank/DDBJ databases">
        <title>Sequencing of cultivated peanut Arachis hypogaea provides insights into genome evolution and oil improvement.</title>
        <authorList>
            <person name="Chen X."/>
        </authorList>
    </citation>
    <scope>NUCLEOTIDE SEQUENCE [LARGE SCALE GENOMIC DNA]</scope>
    <source>
        <strain evidence="2">cv. Fuhuasheng</strain>
        <tissue evidence="1">Leaves</tissue>
    </source>
</reference>
<comment type="caution">
    <text evidence="1">The sequence shown here is derived from an EMBL/GenBank/DDBJ whole genome shotgun (WGS) entry which is preliminary data.</text>
</comment>
<sequence>MKSMVDNKLKLSTYQGILPPVQQSGLKVMTKLSSHWAPQWCGNDKEELFEVHGWPTNMVVDLEKHTCSWMPCMHAILAIQDKNSKRTEEYCHEWLTIEAYKRTYCFNAYQEGEKRQGRIVSWVKNQDKEEVQAN</sequence>
<gene>
    <name evidence="1" type="ORF">Ahy_A04g019204</name>
</gene>
<name>A0A445DFH9_ARAHY</name>
<keyword evidence="2" id="KW-1185">Reference proteome</keyword>
<evidence type="ECO:0000313" key="2">
    <source>
        <dbReference type="Proteomes" id="UP000289738"/>
    </source>
</evidence>
<evidence type="ECO:0000313" key="1">
    <source>
        <dbReference type="EMBL" id="RYR61935.1"/>
    </source>
</evidence>
<accession>A0A445DFH9</accession>
<dbReference type="Proteomes" id="UP000289738">
    <property type="component" value="Chromosome A04"/>
</dbReference>
<organism evidence="1 2">
    <name type="scientific">Arachis hypogaea</name>
    <name type="common">Peanut</name>
    <dbReference type="NCBI Taxonomy" id="3818"/>
    <lineage>
        <taxon>Eukaryota</taxon>
        <taxon>Viridiplantae</taxon>
        <taxon>Streptophyta</taxon>
        <taxon>Embryophyta</taxon>
        <taxon>Tracheophyta</taxon>
        <taxon>Spermatophyta</taxon>
        <taxon>Magnoliopsida</taxon>
        <taxon>eudicotyledons</taxon>
        <taxon>Gunneridae</taxon>
        <taxon>Pentapetalae</taxon>
        <taxon>rosids</taxon>
        <taxon>fabids</taxon>
        <taxon>Fabales</taxon>
        <taxon>Fabaceae</taxon>
        <taxon>Papilionoideae</taxon>
        <taxon>50 kb inversion clade</taxon>
        <taxon>dalbergioids sensu lato</taxon>
        <taxon>Dalbergieae</taxon>
        <taxon>Pterocarpus clade</taxon>
        <taxon>Arachis</taxon>
    </lineage>
</organism>
<dbReference type="AlphaFoldDB" id="A0A445DFH9"/>
<proteinExistence type="predicted"/>
<dbReference type="EMBL" id="SDMP01000004">
    <property type="protein sequence ID" value="RYR61935.1"/>
    <property type="molecule type" value="Genomic_DNA"/>
</dbReference>
<protein>
    <submittedName>
        <fullName evidence="1">Uncharacterized protein</fullName>
    </submittedName>
</protein>